<dbReference type="InterPro" id="IPR051400">
    <property type="entry name" value="HAD-like_hydrolase"/>
</dbReference>
<dbReference type="PRINTS" id="PR00413">
    <property type="entry name" value="HADHALOGNASE"/>
</dbReference>
<keyword evidence="2" id="KW-0479">Metal-binding</keyword>
<dbReference type="RefSeq" id="WP_114354558.1">
    <property type="nucleotide sequence ID" value="NZ_QPJJ01000025.1"/>
</dbReference>
<dbReference type="Pfam" id="PF13419">
    <property type="entry name" value="HAD_2"/>
    <property type="match status" value="1"/>
</dbReference>
<proteinExistence type="predicted"/>
<dbReference type="InterPro" id="IPR006439">
    <property type="entry name" value="HAD-SF_hydro_IA"/>
</dbReference>
<keyword evidence="6" id="KW-1185">Reference proteome</keyword>
<dbReference type="Proteomes" id="UP000252585">
    <property type="component" value="Unassembled WGS sequence"/>
</dbReference>
<evidence type="ECO:0000256" key="2">
    <source>
        <dbReference type="ARBA" id="ARBA00022723"/>
    </source>
</evidence>
<keyword evidence="4" id="KW-0460">Magnesium</keyword>
<evidence type="ECO:0000256" key="1">
    <source>
        <dbReference type="ARBA" id="ARBA00001946"/>
    </source>
</evidence>
<dbReference type="InterPro" id="IPR041492">
    <property type="entry name" value="HAD_2"/>
</dbReference>
<evidence type="ECO:0000256" key="3">
    <source>
        <dbReference type="ARBA" id="ARBA00022801"/>
    </source>
</evidence>
<keyword evidence="3 5" id="KW-0378">Hydrolase</keyword>
<name>A0A368X4E0_9BACI</name>
<dbReference type="Gene3D" id="3.40.50.1000">
    <property type="entry name" value="HAD superfamily/HAD-like"/>
    <property type="match status" value="1"/>
</dbReference>
<comment type="caution">
    <text evidence="5">The sequence shown here is derived from an EMBL/GenBank/DDBJ whole genome shotgun (WGS) entry which is preliminary data.</text>
</comment>
<protein>
    <submittedName>
        <fullName evidence="5">Putative hydrolase of the HAD superfamily</fullName>
    </submittedName>
</protein>
<dbReference type="PANTHER" id="PTHR46470">
    <property type="entry name" value="N-ACYLNEURAMINATE-9-PHOSPHATASE"/>
    <property type="match status" value="1"/>
</dbReference>
<dbReference type="OrthoDB" id="9809962at2"/>
<comment type="cofactor">
    <cofactor evidence="1">
        <name>Mg(2+)</name>
        <dbReference type="ChEBI" id="CHEBI:18420"/>
    </cofactor>
</comment>
<evidence type="ECO:0000256" key="4">
    <source>
        <dbReference type="ARBA" id="ARBA00022842"/>
    </source>
</evidence>
<dbReference type="GO" id="GO:0016791">
    <property type="term" value="F:phosphatase activity"/>
    <property type="evidence" value="ECO:0007669"/>
    <property type="project" value="TreeGrafter"/>
</dbReference>
<dbReference type="NCBIfam" id="TIGR01509">
    <property type="entry name" value="HAD-SF-IA-v3"/>
    <property type="match status" value="1"/>
</dbReference>
<reference evidence="5 6" key="1">
    <citation type="submission" date="2018-07" db="EMBL/GenBank/DDBJ databases">
        <title>Genomic Encyclopedia of Type Strains, Phase IV (KMG-IV): sequencing the most valuable type-strain genomes for metagenomic binning, comparative biology and taxonomic classification.</title>
        <authorList>
            <person name="Goeker M."/>
        </authorList>
    </citation>
    <scope>NUCLEOTIDE SEQUENCE [LARGE SCALE GENOMIC DNA]</scope>
    <source>
        <strain evidence="5 6">DSM 27696</strain>
    </source>
</reference>
<dbReference type="NCBIfam" id="TIGR01549">
    <property type="entry name" value="HAD-SF-IA-v1"/>
    <property type="match status" value="1"/>
</dbReference>
<accession>A0A368X4E0</accession>
<organism evidence="5 6">
    <name type="scientific">Saliterribacillus persicus</name>
    <dbReference type="NCBI Taxonomy" id="930114"/>
    <lineage>
        <taxon>Bacteria</taxon>
        <taxon>Bacillati</taxon>
        <taxon>Bacillota</taxon>
        <taxon>Bacilli</taxon>
        <taxon>Bacillales</taxon>
        <taxon>Bacillaceae</taxon>
        <taxon>Saliterribacillus</taxon>
    </lineage>
</organism>
<dbReference type="InterPro" id="IPR036412">
    <property type="entry name" value="HAD-like_sf"/>
</dbReference>
<dbReference type="Gene3D" id="1.10.150.520">
    <property type="match status" value="1"/>
</dbReference>
<dbReference type="AlphaFoldDB" id="A0A368X4E0"/>
<dbReference type="GO" id="GO:0046872">
    <property type="term" value="F:metal ion binding"/>
    <property type="evidence" value="ECO:0007669"/>
    <property type="project" value="UniProtKB-KW"/>
</dbReference>
<evidence type="ECO:0000313" key="5">
    <source>
        <dbReference type="EMBL" id="RCW62569.1"/>
    </source>
</evidence>
<dbReference type="SFLD" id="SFLDG01129">
    <property type="entry name" value="C1.5:_HAD__Beta-PGM__Phosphata"/>
    <property type="match status" value="1"/>
</dbReference>
<dbReference type="InterPro" id="IPR023214">
    <property type="entry name" value="HAD_sf"/>
</dbReference>
<dbReference type="PANTHER" id="PTHR46470:SF2">
    <property type="entry name" value="GLYCERALDEHYDE 3-PHOSPHATE PHOSPHATASE"/>
    <property type="match status" value="1"/>
</dbReference>
<dbReference type="GO" id="GO:0044281">
    <property type="term" value="P:small molecule metabolic process"/>
    <property type="evidence" value="ECO:0007669"/>
    <property type="project" value="UniProtKB-ARBA"/>
</dbReference>
<sequence length="220" mass="25712">MLKAVLFDLDGTLLDRDTSVKLFIEDQYRRLEKALNHIPKDRYIQRFLQLDNHGYLWKDKVYSQMVEEYNITEISWQALLQDYKNEFKHYCVPFPGLLGLLAELKKKQLALGMITNGYEQFQLENIKSLGIESYFDVIIISESEEIKKPDPRIFRRALKKINVAPGESIFVGDHLDNDVKAAESLGMIGVWKKNNNKDKIEIEYKIEALSDLIRIVEKLN</sequence>
<dbReference type="SFLD" id="SFLDS00003">
    <property type="entry name" value="Haloacid_Dehalogenase"/>
    <property type="match status" value="1"/>
</dbReference>
<evidence type="ECO:0000313" key="6">
    <source>
        <dbReference type="Proteomes" id="UP000252585"/>
    </source>
</evidence>
<dbReference type="EMBL" id="QPJJ01000025">
    <property type="protein sequence ID" value="RCW62569.1"/>
    <property type="molecule type" value="Genomic_DNA"/>
</dbReference>
<gene>
    <name evidence="5" type="ORF">DFR57_12512</name>
</gene>
<dbReference type="SUPFAM" id="SSF56784">
    <property type="entry name" value="HAD-like"/>
    <property type="match status" value="1"/>
</dbReference>